<dbReference type="OrthoDB" id="6676313at2759"/>
<dbReference type="EMBL" id="CAJQZP010000316">
    <property type="protein sequence ID" value="CAG4956365.1"/>
    <property type="molecule type" value="Genomic_DNA"/>
</dbReference>
<accession>A0A8S3WFQ2</accession>
<evidence type="ECO:0000313" key="5">
    <source>
        <dbReference type="Proteomes" id="UP000691718"/>
    </source>
</evidence>
<keyword evidence="1" id="KW-0175">Coiled coil</keyword>
<dbReference type="Pfam" id="PF03258">
    <property type="entry name" value="Baculo_FP"/>
    <property type="match status" value="1"/>
</dbReference>
<dbReference type="InterPro" id="IPR004941">
    <property type="entry name" value="FP_N"/>
</dbReference>
<dbReference type="AlphaFoldDB" id="A0A8S3WFQ2"/>
<feature type="domain" description="FP protein C-terminal" evidence="3">
    <location>
        <begin position="422"/>
        <end position="472"/>
    </location>
</feature>
<dbReference type="Pfam" id="PF25298">
    <property type="entry name" value="Baculo_FP_2nd"/>
    <property type="match status" value="1"/>
</dbReference>
<dbReference type="InterPro" id="IPR057251">
    <property type="entry name" value="FP_C"/>
</dbReference>
<protein>
    <submittedName>
        <fullName evidence="4">(apollo) hypothetical protein</fullName>
    </submittedName>
</protein>
<organism evidence="4 5">
    <name type="scientific">Parnassius apollo</name>
    <name type="common">Apollo butterfly</name>
    <name type="synonym">Papilio apollo</name>
    <dbReference type="NCBI Taxonomy" id="110799"/>
    <lineage>
        <taxon>Eukaryota</taxon>
        <taxon>Metazoa</taxon>
        <taxon>Ecdysozoa</taxon>
        <taxon>Arthropoda</taxon>
        <taxon>Hexapoda</taxon>
        <taxon>Insecta</taxon>
        <taxon>Pterygota</taxon>
        <taxon>Neoptera</taxon>
        <taxon>Endopterygota</taxon>
        <taxon>Lepidoptera</taxon>
        <taxon>Glossata</taxon>
        <taxon>Ditrysia</taxon>
        <taxon>Papilionoidea</taxon>
        <taxon>Papilionidae</taxon>
        <taxon>Parnassiinae</taxon>
        <taxon>Parnassini</taxon>
        <taxon>Parnassius</taxon>
        <taxon>Parnassius</taxon>
    </lineage>
</organism>
<dbReference type="Proteomes" id="UP000691718">
    <property type="component" value="Unassembled WGS sequence"/>
</dbReference>
<feature type="coiled-coil region" evidence="1">
    <location>
        <begin position="273"/>
        <end position="321"/>
    </location>
</feature>
<keyword evidence="5" id="KW-1185">Reference proteome</keyword>
<comment type="caution">
    <text evidence="4">The sequence shown here is derived from an EMBL/GenBank/DDBJ whole genome shotgun (WGS) entry which is preliminary data.</text>
</comment>
<sequence>MKQVNSHNKALHRCVIEARLAFRRHTISPESSNFTEPIYQPREETQYKPATELDPRTIPNDVTESSRELCGIMTHPPATQRHVELKSKSKTQDRVNSHNKALHRCVIEARLAFRRHTISPESSNFTEPIYQPREETRYKPATELDPRTIPNDVTESSRELCGIMTHPPATQRHVELKSKSKTQDRAYLRSSYQLCAMLKTWSGHVRIVVKNRLIVSLIIPEDDDDDTDGIQLGEIGSTAMSKLLRDISFEVKKAVKMELASVNESLSSWCIKMDTINATLEILTEKVKDLEKKNMYLTNQNTHLELKVNAMEQQIRNMEQKQLDNVLEITGIPEDKDENLEKLSSKLASKLKVEKRQASMVKRLNGRDGKEGVIQVVLQQKEQVDQWIRAARTETIALEDITPNALNPEVAKRRVLLRRALTKANKTLLWQAKQTLKETYKYIWFQGGKVLARKFDNDKPVIIRSSCDIDKLSSQKYR</sequence>
<evidence type="ECO:0000259" key="3">
    <source>
        <dbReference type="Pfam" id="PF25298"/>
    </source>
</evidence>
<evidence type="ECO:0000259" key="2">
    <source>
        <dbReference type="Pfam" id="PF03258"/>
    </source>
</evidence>
<name>A0A8S3WFQ2_PARAO</name>
<reference evidence="4" key="1">
    <citation type="submission" date="2021-04" db="EMBL/GenBank/DDBJ databases">
        <authorList>
            <person name="Tunstrom K."/>
        </authorList>
    </citation>
    <scope>NUCLEOTIDE SEQUENCE</scope>
</reference>
<evidence type="ECO:0000256" key="1">
    <source>
        <dbReference type="SAM" id="Coils"/>
    </source>
</evidence>
<proteinExistence type="predicted"/>
<evidence type="ECO:0000313" key="4">
    <source>
        <dbReference type="EMBL" id="CAG4956365.1"/>
    </source>
</evidence>
<feature type="domain" description="FP protein N-terminal" evidence="2">
    <location>
        <begin position="324"/>
        <end position="416"/>
    </location>
</feature>
<gene>
    <name evidence="4" type="ORF">PAPOLLO_LOCUS5518</name>
</gene>